<organism evidence="1">
    <name type="scientific">Arundo donax</name>
    <name type="common">Giant reed</name>
    <name type="synonym">Donax arundinaceus</name>
    <dbReference type="NCBI Taxonomy" id="35708"/>
    <lineage>
        <taxon>Eukaryota</taxon>
        <taxon>Viridiplantae</taxon>
        <taxon>Streptophyta</taxon>
        <taxon>Embryophyta</taxon>
        <taxon>Tracheophyta</taxon>
        <taxon>Spermatophyta</taxon>
        <taxon>Magnoliopsida</taxon>
        <taxon>Liliopsida</taxon>
        <taxon>Poales</taxon>
        <taxon>Poaceae</taxon>
        <taxon>PACMAD clade</taxon>
        <taxon>Arundinoideae</taxon>
        <taxon>Arundineae</taxon>
        <taxon>Arundo</taxon>
    </lineage>
</organism>
<name>A0A0A9C5E2_ARUDO</name>
<reference evidence="1" key="2">
    <citation type="journal article" date="2015" name="Data Brief">
        <title>Shoot transcriptome of the giant reed, Arundo donax.</title>
        <authorList>
            <person name="Barrero R.A."/>
            <person name="Guerrero F.D."/>
            <person name="Moolhuijzen P."/>
            <person name="Goolsby J.A."/>
            <person name="Tidwell J."/>
            <person name="Bellgard S.E."/>
            <person name="Bellgard M.I."/>
        </authorList>
    </citation>
    <scope>NUCLEOTIDE SEQUENCE</scope>
    <source>
        <tissue evidence="1">Shoot tissue taken approximately 20 cm above the soil surface</tissue>
    </source>
</reference>
<protein>
    <submittedName>
        <fullName evidence="1">Uncharacterized protein</fullName>
    </submittedName>
</protein>
<proteinExistence type="predicted"/>
<dbReference type="AlphaFoldDB" id="A0A0A9C5E2"/>
<dbReference type="EMBL" id="GBRH01231158">
    <property type="protein sequence ID" value="JAD66737.1"/>
    <property type="molecule type" value="Transcribed_RNA"/>
</dbReference>
<sequence>MEIPSCAFNFPPFLLQQG</sequence>
<evidence type="ECO:0000313" key="1">
    <source>
        <dbReference type="EMBL" id="JAD66737.1"/>
    </source>
</evidence>
<reference evidence="1" key="1">
    <citation type="submission" date="2014-09" db="EMBL/GenBank/DDBJ databases">
        <authorList>
            <person name="Magalhaes I.L.F."/>
            <person name="Oliveira U."/>
            <person name="Santos F.R."/>
            <person name="Vidigal T.H.D.A."/>
            <person name="Brescovit A.D."/>
            <person name="Santos A.J."/>
        </authorList>
    </citation>
    <scope>NUCLEOTIDE SEQUENCE</scope>
    <source>
        <tissue evidence="1">Shoot tissue taken approximately 20 cm above the soil surface</tissue>
    </source>
</reference>
<accession>A0A0A9C5E2</accession>